<evidence type="ECO:0000313" key="5">
    <source>
        <dbReference type="WBParaSite" id="PgE295_g001_t01"/>
    </source>
</evidence>
<dbReference type="AlphaFoldDB" id="A0A915A7J6"/>
<name>A0A915A7J6_PARUN</name>
<evidence type="ECO:0000313" key="4">
    <source>
        <dbReference type="Proteomes" id="UP000887569"/>
    </source>
</evidence>
<evidence type="ECO:0000256" key="2">
    <source>
        <dbReference type="SAM" id="MobiDB-lite"/>
    </source>
</evidence>
<dbReference type="GO" id="GO:0003676">
    <property type="term" value="F:nucleic acid binding"/>
    <property type="evidence" value="ECO:0007669"/>
    <property type="project" value="InterPro"/>
</dbReference>
<dbReference type="PROSITE" id="PS50994">
    <property type="entry name" value="INTEGRASE"/>
    <property type="match status" value="1"/>
</dbReference>
<accession>A0A915A7J6</accession>
<dbReference type="GO" id="GO:0003964">
    <property type="term" value="F:RNA-directed DNA polymerase activity"/>
    <property type="evidence" value="ECO:0007669"/>
    <property type="project" value="UniProtKB-EC"/>
</dbReference>
<dbReference type="PANTHER" id="PTHR37984">
    <property type="entry name" value="PROTEIN CBG26694"/>
    <property type="match status" value="1"/>
</dbReference>
<dbReference type="InterPro" id="IPR041588">
    <property type="entry name" value="Integrase_H2C2"/>
</dbReference>
<dbReference type="InterPro" id="IPR001584">
    <property type="entry name" value="Integrase_cat-core"/>
</dbReference>
<dbReference type="Proteomes" id="UP000887569">
    <property type="component" value="Unplaced"/>
</dbReference>
<dbReference type="Pfam" id="PF00665">
    <property type="entry name" value="rve"/>
    <property type="match status" value="1"/>
</dbReference>
<evidence type="ECO:0000259" key="3">
    <source>
        <dbReference type="PROSITE" id="PS50994"/>
    </source>
</evidence>
<evidence type="ECO:0000256" key="1">
    <source>
        <dbReference type="ARBA" id="ARBA00012493"/>
    </source>
</evidence>
<dbReference type="InterPro" id="IPR036397">
    <property type="entry name" value="RNaseH_sf"/>
</dbReference>
<dbReference type="SUPFAM" id="SSF53098">
    <property type="entry name" value="Ribonuclease H-like"/>
    <property type="match status" value="1"/>
</dbReference>
<dbReference type="WBParaSite" id="PgE295_g001_t01">
    <property type="protein sequence ID" value="PgE295_g001_t01"/>
    <property type="gene ID" value="PgE295_g001"/>
</dbReference>
<dbReference type="EC" id="2.7.7.49" evidence="1"/>
<feature type="domain" description="Integrase catalytic" evidence="3">
    <location>
        <begin position="64"/>
        <end position="221"/>
    </location>
</feature>
<sequence>MSLSKVLQQLQEGHTGFTRMKALARSYVYWPDIGKDIEAIVKQCQSRADFSKAPVKAPLASLPITDKPWNCIHIDYAGPFEGHYFLVVGDSYSKWPEIFMTYCATSFTTLRFSAQFGMLEMIVSDNGTQFTSADFVDFCTRNGINHIFSPPYHPQSNRQVKRFVSTFKRTLRKLRRKDTTAKTVQTFPLSHRTAEVLLGRQLRTSIYLIRPTPPAAVRRNDRMEADFNRRYEARYRSFTRGDLLLARNYPFQKTRWAKGVVLRRHGRVTYNVLVGSEIWKRHANQFRGRSTKQEATQEEAILKSLLDDFDARSIPQVTQGAPVDQSAVEQRQQLQQNDDDQHSVRAVADIRRTTRNRHAPQRFSLEDQRRTCHGPTSRVRSHADHRHRRTVQLQRGDGGCADNARTHDISL</sequence>
<dbReference type="WBParaSite" id="PgE295_g001_t02">
    <property type="protein sequence ID" value="PgE295_g001_t02"/>
    <property type="gene ID" value="PgE295_g001"/>
</dbReference>
<evidence type="ECO:0000313" key="6">
    <source>
        <dbReference type="WBParaSite" id="PgE295_g001_t02"/>
    </source>
</evidence>
<dbReference type="InterPro" id="IPR050951">
    <property type="entry name" value="Retrovirus_Pol_polyprotein"/>
</dbReference>
<feature type="compositionally biased region" description="Basic residues" evidence="2">
    <location>
        <begin position="379"/>
        <end position="390"/>
    </location>
</feature>
<dbReference type="GO" id="GO:0015074">
    <property type="term" value="P:DNA integration"/>
    <property type="evidence" value="ECO:0007669"/>
    <property type="project" value="InterPro"/>
</dbReference>
<dbReference type="InterPro" id="IPR012337">
    <property type="entry name" value="RNaseH-like_sf"/>
</dbReference>
<dbReference type="PANTHER" id="PTHR37984:SF5">
    <property type="entry name" value="PROTEIN NYNRIN-LIKE"/>
    <property type="match status" value="1"/>
</dbReference>
<dbReference type="Pfam" id="PF17921">
    <property type="entry name" value="Integrase_H2C2"/>
    <property type="match status" value="1"/>
</dbReference>
<reference evidence="5 6" key="1">
    <citation type="submission" date="2022-11" db="UniProtKB">
        <authorList>
            <consortium name="WormBaseParasite"/>
        </authorList>
    </citation>
    <scope>IDENTIFICATION</scope>
</reference>
<feature type="region of interest" description="Disordered" evidence="2">
    <location>
        <begin position="367"/>
        <end position="411"/>
    </location>
</feature>
<proteinExistence type="predicted"/>
<dbReference type="Gene3D" id="3.30.420.10">
    <property type="entry name" value="Ribonuclease H-like superfamily/Ribonuclease H"/>
    <property type="match status" value="1"/>
</dbReference>
<dbReference type="Gene3D" id="1.10.340.70">
    <property type="match status" value="1"/>
</dbReference>
<organism evidence="4 6">
    <name type="scientific">Parascaris univalens</name>
    <name type="common">Nematode worm</name>
    <dbReference type="NCBI Taxonomy" id="6257"/>
    <lineage>
        <taxon>Eukaryota</taxon>
        <taxon>Metazoa</taxon>
        <taxon>Ecdysozoa</taxon>
        <taxon>Nematoda</taxon>
        <taxon>Chromadorea</taxon>
        <taxon>Rhabditida</taxon>
        <taxon>Spirurina</taxon>
        <taxon>Ascaridomorpha</taxon>
        <taxon>Ascaridoidea</taxon>
        <taxon>Ascarididae</taxon>
        <taxon>Parascaris</taxon>
    </lineage>
</organism>
<keyword evidence="4" id="KW-1185">Reference proteome</keyword>
<protein>
    <recommendedName>
        <fullName evidence="1">RNA-directed DNA polymerase</fullName>
        <ecNumber evidence="1">2.7.7.49</ecNumber>
    </recommendedName>
</protein>